<keyword evidence="2" id="KW-1185">Reference proteome</keyword>
<gene>
    <name evidence="1" type="ORF">BC938DRAFT_475668</name>
</gene>
<sequence>MRYDDEIDWGYGEEEAEEEALFIELRKVGRTVCMPLNQSRRQKLHILPLRRFLYLRKIQTDNLKFNGTTTIVHVT</sequence>
<accession>A0A433PQL1</accession>
<reference evidence="1 2" key="1">
    <citation type="journal article" date="2018" name="New Phytol.">
        <title>Phylogenomics of Endogonaceae and evolution of mycorrhizas within Mucoromycota.</title>
        <authorList>
            <person name="Chang Y."/>
            <person name="Desiro A."/>
            <person name="Na H."/>
            <person name="Sandor L."/>
            <person name="Lipzen A."/>
            <person name="Clum A."/>
            <person name="Barry K."/>
            <person name="Grigoriev I.V."/>
            <person name="Martin F.M."/>
            <person name="Stajich J.E."/>
            <person name="Smith M.E."/>
            <person name="Bonito G."/>
            <person name="Spatafora J.W."/>
        </authorList>
    </citation>
    <scope>NUCLEOTIDE SEQUENCE [LARGE SCALE GENOMIC DNA]</scope>
    <source>
        <strain evidence="1 2">AD002</strain>
    </source>
</reference>
<protein>
    <submittedName>
        <fullName evidence="1">Uncharacterized protein</fullName>
    </submittedName>
</protein>
<evidence type="ECO:0000313" key="1">
    <source>
        <dbReference type="EMBL" id="RUS19795.1"/>
    </source>
</evidence>
<evidence type="ECO:0000313" key="2">
    <source>
        <dbReference type="Proteomes" id="UP000274822"/>
    </source>
</evidence>
<comment type="caution">
    <text evidence="1">The sequence shown here is derived from an EMBL/GenBank/DDBJ whole genome shotgun (WGS) entry which is preliminary data.</text>
</comment>
<dbReference type="AlphaFoldDB" id="A0A433PQL1"/>
<organism evidence="1 2">
    <name type="scientific">Jimgerdemannia flammicorona</name>
    <dbReference type="NCBI Taxonomy" id="994334"/>
    <lineage>
        <taxon>Eukaryota</taxon>
        <taxon>Fungi</taxon>
        <taxon>Fungi incertae sedis</taxon>
        <taxon>Mucoromycota</taxon>
        <taxon>Mucoromycotina</taxon>
        <taxon>Endogonomycetes</taxon>
        <taxon>Endogonales</taxon>
        <taxon>Endogonaceae</taxon>
        <taxon>Jimgerdemannia</taxon>
    </lineage>
</organism>
<proteinExistence type="predicted"/>
<dbReference type="EMBL" id="RBNJ01021401">
    <property type="protein sequence ID" value="RUS19795.1"/>
    <property type="molecule type" value="Genomic_DNA"/>
</dbReference>
<dbReference type="Proteomes" id="UP000274822">
    <property type="component" value="Unassembled WGS sequence"/>
</dbReference>
<name>A0A433PQL1_9FUNG</name>